<evidence type="ECO:0000256" key="1">
    <source>
        <dbReference type="SAM" id="Phobius"/>
    </source>
</evidence>
<evidence type="ECO:0000313" key="3">
    <source>
        <dbReference type="Proteomes" id="UP001596312"/>
    </source>
</evidence>
<keyword evidence="1" id="KW-1133">Transmembrane helix</keyword>
<dbReference type="EMBL" id="JBHSXQ010000003">
    <property type="protein sequence ID" value="MFC6905963.1"/>
    <property type="molecule type" value="Genomic_DNA"/>
</dbReference>
<reference evidence="2 3" key="1">
    <citation type="journal article" date="2019" name="Int. J. Syst. Evol. Microbiol.">
        <title>The Global Catalogue of Microorganisms (GCM) 10K type strain sequencing project: providing services to taxonomists for standard genome sequencing and annotation.</title>
        <authorList>
            <consortium name="The Broad Institute Genomics Platform"/>
            <consortium name="The Broad Institute Genome Sequencing Center for Infectious Disease"/>
            <person name="Wu L."/>
            <person name="Ma J."/>
        </authorList>
    </citation>
    <scope>NUCLEOTIDE SEQUENCE [LARGE SCALE GENOMIC DNA]</scope>
    <source>
        <strain evidence="2 3">CGMCC 1.3240</strain>
    </source>
</reference>
<dbReference type="InterPro" id="IPR025356">
    <property type="entry name" value="DUF4260"/>
</dbReference>
<keyword evidence="1" id="KW-0812">Transmembrane</keyword>
<feature type="transmembrane region" description="Helical" evidence="1">
    <location>
        <begin position="63"/>
        <end position="89"/>
    </location>
</feature>
<dbReference type="RefSeq" id="WP_340604493.1">
    <property type="nucleotide sequence ID" value="NZ_JBBMXV010000003.1"/>
</dbReference>
<evidence type="ECO:0000313" key="2">
    <source>
        <dbReference type="EMBL" id="MFC6905963.1"/>
    </source>
</evidence>
<proteinExistence type="predicted"/>
<sequence length="127" mass="13620">MEPRHFLRLEGLVVLVVTLGAYLWLGGPLWLLAVLALAPDLSMLGYLAGPRVGSLTYNVVHTYALPLALGAASLWLASQLALLVALVWIGHIGADRLFGYGLKFESGFTDTHLSTQPVPAPLRDESG</sequence>
<dbReference type="AlphaFoldDB" id="A0ABD5V362"/>
<keyword evidence="3" id="KW-1185">Reference proteome</keyword>
<feature type="transmembrane region" description="Helical" evidence="1">
    <location>
        <begin position="12"/>
        <end position="38"/>
    </location>
</feature>
<accession>A0ABD5V362</accession>
<comment type="caution">
    <text evidence="2">The sequence shown here is derived from an EMBL/GenBank/DDBJ whole genome shotgun (WGS) entry which is preliminary data.</text>
</comment>
<dbReference type="Proteomes" id="UP001596312">
    <property type="component" value="Unassembled WGS sequence"/>
</dbReference>
<organism evidence="2 3">
    <name type="scientific">Halalkalicoccus tibetensis</name>
    <dbReference type="NCBI Taxonomy" id="175632"/>
    <lineage>
        <taxon>Archaea</taxon>
        <taxon>Methanobacteriati</taxon>
        <taxon>Methanobacteriota</taxon>
        <taxon>Stenosarchaea group</taxon>
        <taxon>Halobacteria</taxon>
        <taxon>Halobacteriales</taxon>
        <taxon>Halococcaceae</taxon>
        <taxon>Halalkalicoccus</taxon>
    </lineage>
</organism>
<protein>
    <submittedName>
        <fullName evidence="2">DUF4260 domain-containing protein</fullName>
    </submittedName>
</protein>
<dbReference type="Pfam" id="PF14079">
    <property type="entry name" value="DUF4260"/>
    <property type="match status" value="1"/>
</dbReference>
<gene>
    <name evidence="2" type="ORF">ACFQGH_12245</name>
</gene>
<keyword evidence="1" id="KW-0472">Membrane</keyword>
<name>A0ABD5V362_9EURY</name>